<comment type="caution">
    <text evidence="1">The sequence shown here is derived from an EMBL/GenBank/DDBJ whole genome shotgun (WGS) entry which is preliminary data.</text>
</comment>
<reference evidence="1" key="1">
    <citation type="journal article" date="2014" name="Front. Microbiol.">
        <title>High frequency of phylogenetically diverse reductive dehalogenase-homologous genes in deep subseafloor sedimentary metagenomes.</title>
        <authorList>
            <person name="Kawai M."/>
            <person name="Futagami T."/>
            <person name="Toyoda A."/>
            <person name="Takaki Y."/>
            <person name="Nishi S."/>
            <person name="Hori S."/>
            <person name="Arai W."/>
            <person name="Tsubouchi T."/>
            <person name="Morono Y."/>
            <person name="Uchiyama I."/>
            <person name="Ito T."/>
            <person name="Fujiyama A."/>
            <person name="Inagaki F."/>
            <person name="Takami H."/>
        </authorList>
    </citation>
    <scope>NUCLEOTIDE SEQUENCE</scope>
    <source>
        <strain evidence="1">Expedition CK06-06</strain>
    </source>
</reference>
<protein>
    <submittedName>
        <fullName evidence="1">Uncharacterized protein</fullName>
    </submittedName>
</protein>
<gene>
    <name evidence="1" type="ORF">S01H1_40501</name>
</gene>
<dbReference type="AlphaFoldDB" id="X0V213"/>
<organism evidence="1">
    <name type="scientific">marine sediment metagenome</name>
    <dbReference type="NCBI Taxonomy" id="412755"/>
    <lineage>
        <taxon>unclassified sequences</taxon>
        <taxon>metagenomes</taxon>
        <taxon>ecological metagenomes</taxon>
    </lineage>
</organism>
<proteinExistence type="predicted"/>
<sequence>MPINLIYLKLSRKKDFLRITKTHRKANMAKNDYSQYQKAVISDYYNNLDMIMLGKLGELVTELYLADTPTKQNRLWQRAHKAMLKLKIPPAITDHIMEKKDVEILAKNLQDWLTKK</sequence>
<accession>X0V213</accession>
<evidence type="ECO:0000313" key="1">
    <source>
        <dbReference type="EMBL" id="GAG06548.1"/>
    </source>
</evidence>
<dbReference type="EMBL" id="BARS01025650">
    <property type="protein sequence ID" value="GAG06548.1"/>
    <property type="molecule type" value="Genomic_DNA"/>
</dbReference>
<name>X0V213_9ZZZZ</name>